<dbReference type="AlphaFoldDB" id="A0A150WNR8"/>
<dbReference type="InterPro" id="IPR020583">
    <property type="entry name" value="Inositol_monoP_metal-BS"/>
</dbReference>
<dbReference type="FunFam" id="3.30.540.10:FF:000003">
    <property type="entry name" value="Inositol-1-monophosphatase"/>
    <property type="match status" value="1"/>
</dbReference>
<dbReference type="InterPro" id="IPR020550">
    <property type="entry name" value="Inositol_monophosphatase_CS"/>
</dbReference>
<keyword evidence="4 7" id="KW-0479">Metal-binding</keyword>
<dbReference type="GO" id="GO:0008934">
    <property type="term" value="F:inositol monophosphate 1-phosphatase activity"/>
    <property type="evidence" value="ECO:0007669"/>
    <property type="project" value="InterPro"/>
</dbReference>
<dbReference type="RefSeq" id="WP_061833719.1">
    <property type="nucleotide sequence ID" value="NZ_LUKE01000001.1"/>
</dbReference>
<dbReference type="Gene3D" id="3.40.190.80">
    <property type="match status" value="1"/>
</dbReference>
<reference evidence="9 10" key="1">
    <citation type="submission" date="2016-03" db="EMBL/GenBank/DDBJ databases">
        <authorList>
            <person name="Ploux O."/>
        </authorList>
    </citation>
    <scope>NUCLEOTIDE SEQUENCE [LARGE SCALE GENOMIC DNA]</scope>
    <source>
        <strain evidence="9 10">R0</strain>
    </source>
</reference>
<dbReference type="CDD" id="cd01639">
    <property type="entry name" value="IMPase"/>
    <property type="match status" value="1"/>
</dbReference>
<protein>
    <recommendedName>
        <fullName evidence="8">Inositol-1-monophosphatase</fullName>
        <ecNumber evidence="8">3.1.3.25</ecNumber>
    </recommendedName>
</protein>
<comment type="similarity">
    <text evidence="3 8">Belongs to the inositol monophosphatase superfamily.</text>
</comment>
<dbReference type="PROSITE" id="PS00629">
    <property type="entry name" value="IMP_1"/>
    <property type="match status" value="1"/>
</dbReference>
<dbReference type="PROSITE" id="PS00630">
    <property type="entry name" value="IMP_2"/>
    <property type="match status" value="1"/>
</dbReference>
<organism evidence="9 10">
    <name type="scientific">Bdellovibrio bacteriovorus</name>
    <dbReference type="NCBI Taxonomy" id="959"/>
    <lineage>
        <taxon>Bacteria</taxon>
        <taxon>Pseudomonadati</taxon>
        <taxon>Bdellovibrionota</taxon>
        <taxon>Bdellovibrionia</taxon>
        <taxon>Bdellovibrionales</taxon>
        <taxon>Pseudobdellovibrionaceae</taxon>
        <taxon>Bdellovibrio</taxon>
    </lineage>
</organism>
<comment type="catalytic activity">
    <reaction evidence="1 8">
        <text>a myo-inositol phosphate + H2O = myo-inositol + phosphate</text>
        <dbReference type="Rhea" id="RHEA:24056"/>
        <dbReference type="ChEBI" id="CHEBI:15377"/>
        <dbReference type="ChEBI" id="CHEBI:17268"/>
        <dbReference type="ChEBI" id="CHEBI:43474"/>
        <dbReference type="ChEBI" id="CHEBI:84139"/>
        <dbReference type="EC" id="3.1.3.25"/>
    </reaction>
</comment>
<name>A0A150WNR8_BDEBC</name>
<gene>
    <name evidence="9" type="ORF">AZI86_03570</name>
</gene>
<evidence type="ECO:0000256" key="6">
    <source>
        <dbReference type="ARBA" id="ARBA00022842"/>
    </source>
</evidence>
<dbReference type="GO" id="GO:0046872">
    <property type="term" value="F:metal ion binding"/>
    <property type="evidence" value="ECO:0007669"/>
    <property type="project" value="UniProtKB-KW"/>
</dbReference>
<comment type="caution">
    <text evidence="9">The sequence shown here is derived from an EMBL/GenBank/DDBJ whole genome shotgun (WGS) entry which is preliminary data.</text>
</comment>
<dbReference type="GO" id="GO:0046854">
    <property type="term" value="P:phosphatidylinositol phosphate biosynthetic process"/>
    <property type="evidence" value="ECO:0007669"/>
    <property type="project" value="InterPro"/>
</dbReference>
<dbReference type="SUPFAM" id="SSF56655">
    <property type="entry name" value="Carbohydrate phosphatase"/>
    <property type="match status" value="1"/>
</dbReference>
<dbReference type="OrthoDB" id="5289799at2"/>
<dbReference type="PRINTS" id="PR01959">
    <property type="entry name" value="SBIMPHPHTASE"/>
</dbReference>
<evidence type="ECO:0000313" key="9">
    <source>
        <dbReference type="EMBL" id="KYG66153.1"/>
    </source>
</evidence>
<evidence type="ECO:0000256" key="8">
    <source>
        <dbReference type="RuleBase" id="RU364068"/>
    </source>
</evidence>
<keyword evidence="6 7" id="KW-0460">Magnesium</keyword>
<evidence type="ECO:0000313" key="10">
    <source>
        <dbReference type="Proteomes" id="UP000075320"/>
    </source>
</evidence>
<feature type="binding site" evidence="7">
    <location>
        <position position="229"/>
    </location>
    <ligand>
        <name>Mg(2+)</name>
        <dbReference type="ChEBI" id="CHEBI:18420"/>
        <label>1</label>
        <note>catalytic</note>
    </ligand>
</feature>
<keyword evidence="5 8" id="KW-0378">Hydrolase</keyword>
<feature type="binding site" evidence="7">
    <location>
        <position position="103"/>
    </location>
    <ligand>
        <name>Mg(2+)</name>
        <dbReference type="ChEBI" id="CHEBI:18420"/>
        <label>1</label>
        <note>catalytic</note>
    </ligand>
</feature>
<dbReference type="Gene3D" id="3.30.540.10">
    <property type="entry name" value="Fructose-1,6-Bisphosphatase, subunit A, domain 1"/>
    <property type="match status" value="1"/>
</dbReference>
<feature type="binding site" evidence="7">
    <location>
        <position position="104"/>
    </location>
    <ligand>
        <name>Mg(2+)</name>
        <dbReference type="ChEBI" id="CHEBI:18420"/>
        <label>1</label>
        <note>catalytic</note>
    </ligand>
</feature>
<dbReference type="InterPro" id="IPR022337">
    <property type="entry name" value="Inositol_monophosphatase_SuhB"/>
</dbReference>
<keyword evidence="10" id="KW-1185">Reference proteome</keyword>
<dbReference type="PANTHER" id="PTHR20854:SF4">
    <property type="entry name" value="INOSITOL-1-MONOPHOSPHATASE-RELATED"/>
    <property type="match status" value="1"/>
</dbReference>
<sequence length="283" mass="31330">MENSVNSRDWKQVLGQAIKAVSLGREVLLNYFGNLEHVEEKFQAGLVSEADKESERVIAEHLKKNFPEFEFLGEETFAGSHAPGAKVQAEPAQKVGRWIVDPLDGTTNYIHRFPIFCISLALEINGQIQLAVIDVPILKETYTAIRGEGAFVNGRPLKVSNASSLDKSFLATGFVSEHEHVIAEQLKIFDEMVRKCRGVRRPGAAAYDLAQVARGVFDGYWERNIQPWDAAAGILLVREAGGIVQTYRGEEYHPYKNSIVAGNANVVKAVQGVLKNHLDAQTQ</sequence>
<evidence type="ECO:0000256" key="7">
    <source>
        <dbReference type="PIRSR" id="PIRSR600760-2"/>
    </source>
</evidence>
<evidence type="ECO:0000256" key="5">
    <source>
        <dbReference type="ARBA" id="ARBA00022801"/>
    </source>
</evidence>
<dbReference type="InterPro" id="IPR000760">
    <property type="entry name" value="Inositol_monophosphatase-like"/>
</dbReference>
<evidence type="ECO:0000256" key="3">
    <source>
        <dbReference type="ARBA" id="ARBA00009759"/>
    </source>
</evidence>
<dbReference type="PANTHER" id="PTHR20854">
    <property type="entry name" value="INOSITOL MONOPHOSPHATASE"/>
    <property type="match status" value="1"/>
</dbReference>
<dbReference type="EC" id="3.1.3.25" evidence="8"/>
<accession>A0A150WNR8</accession>
<dbReference type="EMBL" id="LUKE01000001">
    <property type="protein sequence ID" value="KYG66153.1"/>
    <property type="molecule type" value="Genomic_DNA"/>
</dbReference>
<proteinExistence type="inferred from homology"/>
<dbReference type="GO" id="GO:0007165">
    <property type="term" value="P:signal transduction"/>
    <property type="evidence" value="ECO:0007669"/>
    <property type="project" value="TreeGrafter"/>
</dbReference>
<dbReference type="GO" id="GO:0006020">
    <property type="term" value="P:inositol metabolic process"/>
    <property type="evidence" value="ECO:0007669"/>
    <property type="project" value="TreeGrafter"/>
</dbReference>
<dbReference type="Pfam" id="PF00459">
    <property type="entry name" value="Inositol_P"/>
    <property type="match status" value="1"/>
</dbReference>
<dbReference type="Proteomes" id="UP000075320">
    <property type="component" value="Unassembled WGS sequence"/>
</dbReference>
<comment type="cofactor">
    <cofactor evidence="2 7 8">
        <name>Mg(2+)</name>
        <dbReference type="ChEBI" id="CHEBI:18420"/>
    </cofactor>
</comment>
<dbReference type="InterPro" id="IPR033942">
    <property type="entry name" value="IMPase"/>
</dbReference>
<dbReference type="PRINTS" id="PR00377">
    <property type="entry name" value="IMPHPHTASES"/>
</dbReference>
<evidence type="ECO:0000256" key="1">
    <source>
        <dbReference type="ARBA" id="ARBA00001033"/>
    </source>
</evidence>
<evidence type="ECO:0000256" key="4">
    <source>
        <dbReference type="ARBA" id="ARBA00022723"/>
    </source>
</evidence>
<evidence type="ECO:0000256" key="2">
    <source>
        <dbReference type="ARBA" id="ARBA00001946"/>
    </source>
</evidence>
<feature type="binding site" evidence="7">
    <location>
        <position position="101"/>
    </location>
    <ligand>
        <name>Mg(2+)</name>
        <dbReference type="ChEBI" id="CHEBI:18420"/>
        <label>1</label>
        <note>catalytic</note>
    </ligand>
</feature>
<feature type="binding site" evidence="7">
    <location>
        <position position="74"/>
    </location>
    <ligand>
        <name>Mg(2+)</name>
        <dbReference type="ChEBI" id="CHEBI:18420"/>
        <label>1</label>
        <note>catalytic</note>
    </ligand>
</feature>